<organism evidence="1">
    <name type="scientific">candidate division WOR-3 bacterium</name>
    <dbReference type="NCBI Taxonomy" id="2052148"/>
    <lineage>
        <taxon>Bacteria</taxon>
        <taxon>Bacteria division WOR-3</taxon>
    </lineage>
</organism>
<dbReference type="Gene3D" id="2.40.10.480">
    <property type="match status" value="1"/>
</dbReference>
<reference evidence="1" key="1">
    <citation type="journal article" date="2020" name="mSystems">
        <title>Genome- and Community-Level Interaction Insights into Carbon Utilization and Element Cycling Functions of Hydrothermarchaeota in Hydrothermal Sediment.</title>
        <authorList>
            <person name="Zhou Z."/>
            <person name="Liu Y."/>
            <person name="Xu W."/>
            <person name="Pan J."/>
            <person name="Luo Z.H."/>
            <person name="Li M."/>
        </authorList>
    </citation>
    <scope>NUCLEOTIDE SEQUENCE [LARGE SCALE GENOMIC DNA]</scope>
    <source>
        <strain evidence="1">SpSt-774</strain>
    </source>
</reference>
<name>A0A7C4XUC4_UNCW3</name>
<proteinExistence type="predicted"/>
<gene>
    <name evidence="1" type="ORF">ENV60_03870</name>
</gene>
<dbReference type="AlphaFoldDB" id="A0A7C4XUC4"/>
<accession>A0A7C4XUC4</accession>
<dbReference type="EMBL" id="DTGZ01000070">
    <property type="protein sequence ID" value="HGV97419.1"/>
    <property type="molecule type" value="Genomic_DNA"/>
</dbReference>
<evidence type="ECO:0000313" key="1">
    <source>
        <dbReference type="EMBL" id="HGV97419.1"/>
    </source>
</evidence>
<comment type="caution">
    <text evidence="1">The sequence shown here is derived from an EMBL/GenBank/DDBJ whole genome shotgun (WGS) entry which is preliminary data.</text>
</comment>
<protein>
    <submittedName>
        <fullName evidence="1">Uncharacterized protein</fullName>
    </submittedName>
</protein>
<sequence length="64" mass="7026">MVLMWHYQTDNAIQSSPAIGFDGTVYFGSGDGYLYTLYGSVTLANTPWPKFRCDLKNTGRAGGN</sequence>